<feature type="compositionally biased region" description="Polar residues" evidence="1">
    <location>
        <begin position="1"/>
        <end position="10"/>
    </location>
</feature>
<feature type="region of interest" description="Disordered" evidence="1">
    <location>
        <begin position="1"/>
        <end position="33"/>
    </location>
</feature>
<proteinExistence type="predicted"/>
<keyword evidence="3" id="KW-1185">Reference proteome</keyword>
<dbReference type="Proteomes" id="UP000006428">
    <property type="component" value="Unassembled WGS sequence"/>
</dbReference>
<gene>
    <name evidence="2" type="ORF">IYQ_17774</name>
</gene>
<reference evidence="2 3" key="1">
    <citation type="journal article" date="2012" name="Front. Microbiol.">
        <title>Draft Genome Sequence of the Virulent Strain 01-B526 of the Fish Pathogen Aeromonas salmonicida.</title>
        <authorList>
            <person name="Charette S.J."/>
            <person name="Brochu F."/>
            <person name="Boyle B."/>
            <person name="Filion G."/>
            <person name="Tanaka K.H."/>
            <person name="Derome N."/>
        </authorList>
    </citation>
    <scope>NUCLEOTIDE SEQUENCE [LARGE SCALE GENOMIC DNA]</scope>
    <source>
        <strain evidence="2 3">01-B526</strain>
    </source>
</reference>
<dbReference type="EMBL" id="AGVO01000064">
    <property type="protein sequence ID" value="EHI51212.1"/>
    <property type="molecule type" value="Genomic_DNA"/>
</dbReference>
<evidence type="ECO:0000313" key="3">
    <source>
        <dbReference type="Proteomes" id="UP000006428"/>
    </source>
</evidence>
<sequence>MRAVSGQGSQEKGMEASYKMWGRLSTDHRGRLD</sequence>
<evidence type="ECO:0000256" key="1">
    <source>
        <dbReference type="SAM" id="MobiDB-lite"/>
    </source>
</evidence>
<organism evidence="2 3">
    <name type="scientific">Aeromonas salmonicida subsp. salmonicida 01-B526</name>
    <dbReference type="NCBI Taxonomy" id="1076135"/>
    <lineage>
        <taxon>Bacteria</taxon>
        <taxon>Pseudomonadati</taxon>
        <taxon>Pseudomonadota</taxon>
        <taxon>Gammaproteobacteria</taxon>
        <taxon>Aeromonadales</taxon>
        <taxon>Aeromonadaceae</taxon>
        <taxon>Aeromonas</taxon>
    </lineage>
</organism>
<accession>A0ABN0DWY4</accession>
<name>A0ABN0DWY4_AERSS</name>
<evidence type="ECO:0000313" key="2">
    <source>
        <dbReference type="EMBL" id="EHI51212.1"/>
    </source>
</evidence>
<protein>
    <submittedName>
        <fullName evidence="2">Uncharacterized protein</fullName>
    </submittedName>
</protein>
<comment type="caution">
    <text evidence="2">The sequence shown here is derived from an EMBL/GenBank/DDBJ whole genome shotgun (WGS) entry which is preliminary data.</text>
</comment>